<feature type="non-terminal residue" evidence="2">
    <location>
        <position position="114"/>
    </location>
</feature>
<evidence type="ECO:0000313" key="2">
    <source>
        <dbReference type="EMBL" id="GKT28439.1"/>
    </source>
</evidence>
<gene>
    <name evidence="2" type="ORF">ADUPG1_004946</name>
</gene>
<accession>A0ABQ5K793</accession>
<organism evidence="2 3">
    <name type="scientific">Aduncisulcus paluster</name>
    <dbReference type="NCBI Taxonomy" id="2918883"/>
    <lineage>
        <taxon>Eukaryota</taxon>
        <taxon>Metamonada</taxon>
        <taxon>Carpediemonas-like organisms</taxon>
        <taxon>Aduncisulcus</taxon>
    </lineage>
</organism>
<proteinExistence type="predicted"/>
<protein>
    <submittedName>
        <fullName evidence="2">Uncharacterized protein</fullName>
    </submittedName>
</protein>
<evidence type="ECO:0000256" key="1">
    <source>
        <dbReference type="SAM" id="MobiDB-lite"/>
    </source>
</evidence>
<comment type="caution">
    <text evidence="2">The sequence shown here is derived from an EMBL/GenBank/DDBJ whole genome shotgun (WGS) entry which is preliminary data.</text>
</comment>
<sequence length="114" mass="13264">MILIRSISISIAIDYIDLEELQLSIEKKRLAEMEQIQTSHALRKEEEEEVEDEESEPESIIIERGIPLDETTIPKKDIIQSLKELLQKHQIRKDDISAIITDRERLMVSIANQL</sequence>
<dbReference type="EMBL" id="BQXS01007739">
    <property type="protein sequence ID" value="GKT28439.1"/>
    <property type="molecule type" value="Genomic_DNA"/>
</dbReference>
<feature type="region of interest" description="Disordered" evidence="1">
    <location>
        <begin position="39"/>
        <end position="59"/>
    </location>
</feature>
<name>A0ABQ5K793_9EUKA</name>
<dbReference type="Proteomes" id="UP001057375">
    <property type="component" value="Unassembled WGS sequence"/>
</dbReference>
<reference evidence="2" key="1">
    <citation type="submission" date="2022-03" db="EMBL/GenBank/DDBJ databases">
        <title>Draft genome sequence of Aduncisulcus paluster, a free-living microaerophilic Fornicata.</title>
        <authorList>
            <person name="Yuyama I."/>
            <person name="Kume K."/>
            <person name="Tamura T."/>
            <person name="Inagaki Y."/>
            <person name="Hashimoto T."/>
        </authorList>
    </citation>
    <scope>NUCLEOTIDE SEQUENCE</scope>
    <source>
        <strain evidence="2">NY0171</strain>
    </source>
</reference>
<keyword evidence="3" id="KW-1185">Reference proteome</keyword>
<evidence type="ECO:0000313" key="3">
    <source>
        <dbReference type="Proteomes" id="UP001057375"/>
    </source>
</evidence>
<feature type="compositionally biased region" description="Acidic residues" evidence="1">
    <location>
        <begin position="46"/>
        <end position="57"/>
    </location>
</feature>